<evidence type="ECO:0000259" key="2">
    <source>
        <dbReference type="Pfam" id="PF12552"/>
    </source>
</evidence>
<sequence>MNSTKPSTLIGHEIIIRETGPRRKALENLTMTRKERRYSRYPLPGTGMNGVHQSGNNGDFEKTFPGCLGRMVNLFDLNVGMAGNRLLTAKPYRDGLPLPSTRSHVVRTIPSSEQVEDQVRESEMRRNCSSRKSNGIPMKALIALEMSKEVGSNRSPTNVVAKLMGLEALPQQQPNSATQRSYYRGYPPIHSDIPMGCWEQQNEFFQYAKPNEYKDVYEIQQQSPKTNCARDKSPLQARYGETMDDRMMAVVRQKFTEAKCLSTDEKRRQSKQFQDALEYSNSNKDIFLKSMQESNPAFSPHCNHLQHSIRPPETRRITILRPSKMVNDNHFSGEGNINEKKMKGACVGKLNGVEKCHPGSSPPANWNIDEHRTQTTRIIVLKPSPVKLHNIKATGPSLSESPMMLNEDFFGDVEDDKNQESREIAKAITQQMREKLGKHRRDETLLSSVFSNGYVGDESSFNKSEIEYAAGVNSDSEVMSPIFCDDRYSSPYYSSFSRASISRHSSVCKEAKKRLSERWALIASNGSSLGKKHMQRSSSTLGEMLSLSETKKAGRPEEEGGSNVERRDSDSHFISDQRKDENVDNSPRNLLRSKSVPVSSAEFAARFNVVTPDPGSGYKPKVLEEATKTRIMKTSLKGTVTSLFFSKNKKDDEDKSSASESHVECCSSGMLSGQIVNSKNESLRYKMTDCLSPRLQELSSIASSPNPVGNQGIISPEAELSVKGRAAPGNLSENHDRQSPISVLDSLFEKEERTTPDSAGHIKPDQHGPEFPVHYIKSNLIDKSPPIGSIARTLSWDDTCVDTASSYHSKPSFPSQTAEEEEGEWFFFVQTLLTAAGLIGEVQSDSFLARWHSSKSPLDPSLRDNYIDFQDEETLHEAKLRQKRSTQKLVFDCVNAALLDIAGYGLDSCRRANASLRMVDQVWARISMWISRDFTGDCGDDDDLLVARVVRNEVAGKGWVNCLRLEMDNLEREIEWKLLEDLVQEAMEELTDRIS</sequence>
<dbReference type="PANTHER" id="PTHR46634:SF3">
    <property type="entry name" value="M REDUCTASE II SUBUNIT GAMMA, PUTATIVE (DUF3741)-RELATED"/>
    <property type="match status" value="1"/>
</dbReference>
<reference evidence="5 6" key="1">
    <citation type="submission" date="2019-12" db="EMBL/GenBank/DDBJ databases">
        <authorList>
            <person name="Alioto T."/>
            <person name="Alioto T."/>
            <person name="Gomez Garrido J."/>
        </authorList>
    </citation>
    <scope>NUCLEOTIDE SEQUENCE [LARGE SCALE GENOMIC DNA]</scope>
</reference>
<protein>
    <recommendedName>
        <fullName evidence="7">DUF4378 domain-containing protein</fullName>
    </recommendedName>
</protein>
<feature type="domain" description="DUF4378" evidence="3">
    <location>
        <begin position="826"/>
        <end position="985"/>
    </location>
</feature>
<feature type="domain" description="DUF3741" evidence="2">
    <location>
        <begin position="252"/>
        <end position="295"/>
    </location>
</feature>
<evidence type="ECO:0000313" key="6">
    <source>
        <dbReference type="Proteomes" id="UP000594638"/>
    </source>
</evidence>
<evidence type="ECO:0000259" key="4">
    <source>
        <dbReference type="Pfam" id="PF14383"/>
    </source>
</evidence>
<dbReference type="InterPro" id="IPR025486">
    <property type="entry name" value="DUF4378"/>
</dbReference>
<evidence type="ECO:0008006" key="7">
    <source>
        <dbReference type="Google" id="ProtNLM"/>
    </source>
</evidence>
<dbReference type="Pfam" id="PF14309">
    <property type="entry name" value="DUF4378"/>
    <property type="match status" value="1"/>
</dbReference>
<evidence type="ECO:0000256" key="1">
    <source>
        <dbReference type="SAM" id="MobiDB-lite"/>
    </source>
</evidence>
<gene>
    <name evidence="5" type="ORF">OLEA9_A081529</name>
</gene>
<evidence type="ECO:0000313" key="5">
    <source>
        <dbReference type="EMBL" id="CAA2934078.1"/>
    </source>
</evidence>
<comment type="caution">
    <text evidence="5">The sequence shown here is derived from an EMBL/GenBank/DDBJ whole genome shotgun (WGS) entry which is preliminary data.</text>
</comment>
<dbReference type="AlphaFoldDB" id="A0A8S0P9Y4"/>
<dbReference type="PANTHER" id="PTHR46634">
    <property type="entry name" value="M REDUCTASE II SUBUNIT GAMMA, PUTATIVE (DUF3741)-RELATED"/>
    <property type="match status" value="1"/>
</dbReference>
<feature type="region of interest" description="Disordered" evidence="1">
    <location>
        <begin position="111"/>
        <end position="132"/>
    </location>
</feature>
<feature type="region of interest" description="Disordered" evidence="1">
    <location>
        <begin position="529"/>
        <end position="593"/>
    </location>
</feature>
<dbReference type="OrthoDB" id="1932693at2759"/>
<feature type="compositionally biased region" description="Basic and acidic residues" evidence="1">
    <location>
        <begin position="117"/>
        <end position="126"/>
    </location>
</feature>
<keyword evidence="6" id="KW-1185">Reference proteome</keyword>
<dbReference type="EMBL" id="CACTIH010000010">
    <property type="protein sequence ID" value="CAA2934078.1"/>
    <property type="molecule type" value="Genomic_DNA"/>
</dbReference>
<feature type="compositionally biased region" description="Basic and acidic residues" evidence="1">
    <location>
        <begin position="549"/>
        <end position="582"/>
    </location>
</feature>
<dbReference type="InterPro" id="IPR032795">
    <property type="entry name" value="DUF3741-assoc"/>
</dbReference>
<dbReference type="Pfam" id="PF14383">
    <property type="entry name" value="VARLMGL"/>
    <property type="match status" value="1"/>
</dbReference>
<proteinExistence type="predicted"/>
<accession>A0A8S0P9Y4</accession>
<organism evidence="5 6">
    <name type="scientific">Olea europaea subsp. europaea</name>
    <dbReference type="NCBI Taxonomy" id="158383"/>
    <lineage>
        <taxon>Eukaryota</taxon>
        <taxon>Viridiplantae</taxon>
        <taxon>Streptophyta</taxon>
        <taxon>Embryophyta</taxon>
        <taxon>Tracheophyta</taxon>
        <taxon>Spermatophyta</taxon>
        <taxon>Magnoliopsida</taxon>
        <taxon>eudicotyledons</taxon>
        <taxon>Gunneridae</taxon>
        <taxon>Pentapetalae</taxon>
        <taxon>asterids</taxon>
        <taxon>lamiids</taxon>
        <taxon>Lamiales</taxon>
        <taxon>Oleaceae</taxon>
        <taxon>Oleeae</taxon>
        <taxon>Olea</taxon>
    </lineage>
</organism>
<dbReference type="Gramene" id="OE9A081529T1">
    <property type="protein sequence ID" value="OE9A081529C1"/>
    <property type="gene ID" value="OE9A081529"/>
</dbReference>
<feature type="domain" description="DUF3741" evidence="4">
    <location>
        <begin position="151"/>
        <end position="173"/>
    </location>
</feature>
<name>A0A8S0P9Y4_OLEEU</name>
<dbReference type="Pfam" id="PF12552">
    <property type="entry name" value="DUF3741"/>
    <property type="match status" value="1"/>
</dbReference>
<evidence type="ECO:0000259" key="3">
    <source>
        <dbReference type="Pfam" id="PF14309"/>
    </source>
</evidence>
<dbReference type="InterPro" id="IPR022212">
    <property type="entry name" value="DUF3741"/>
</dbReference>
<dbReference type="Proteomes" id="UP000594638">
    <property type="component" value="Unassembled WGS sequence"/>
</dbReference>